<feature type="transmembrane region" description="Helical" evidence="3">
    <location>
        <begin position="335"/>
        <end position="362"/>
    </location>
</feature>
<reference evidence="5 6" key="1">
    <citation type="submission" date="2019-07" db="EMBL/GenBank/DDBJ databases">
        <title>Genomes of Cafeteria roenbergensis.</title>
        <authorList>
            <person name="Fischer M.G."/>
            <person name="Hackl T."/>
            <person name="Roman M."/>
        </authorList>
    </citation>
    <scope>NUCLEOTIDE SEQUENCE [LARGE SCALE GENOMIC DNA]</scope>
    <source>
        <strain evidence="5 6">BVI</strain>
    </source>
</reference>
<name>A0A5A8CHG4_CAFRO</name>
<feature type="compositionally biased region" description="Low complexity" evidence="2">
    <location>
        <begin position="1282"/>
        <end position="1292"/>
    </location>
</feature>
<keyword evidence="3" id="KW-1133">Transmembrane helix</keyword>
<proteinExistence type="inferred from homology"/>
<comment type="similarity">
    <text evidence="1">Belongs to the patched family.</text>
</comment>
<evidence type="ECO:0000256" key="3">
    <source>
        <dbReference type="SAM" id="Phobius"/>
    </source>
</evidence>
<comment type="caution">
    <text evidence="5">The sequence shown here is derived from an EMBL/GenBank/DDBJ whole genome shotgun (WGS) entry which is preliminary data.</text>
</comment>
<evidence type="ECO:0000259" key="4">
    <source>
        <dbReference type="PROSITE" id="PS50156"/>
    </source>
</evidence>
<sequence length="1440" mass="148099">MSLACCMEPVVDGLAMGFKRYGRFVSRPVPSIVCIVATVIVAGGLSAGITQQTTASAAREIFTPVGSAANANDARIGELYPGNSTDSSIFIVRVPGATGAWSGGAVVTLERVWNASLSVRARVGGVSFGLADICVPGPFGGCDRTFAPDCLTPSDLGAMGANGSSSGPPSPSSPAPAPVPLVSAENRVCVRQADGALVFAPLNFGTSVSVRARSSPGSQPYPWAAAELTQAESMSITFSYASSSRPSALVPGKSEKALSAAFERAWLDRAAELQEQAEREGWLAAYSSEASVGIALDQSTSGDILLVVVAIVLLVSFGVVSGASSDCVRSRHCVAVGGVAAVALGIPASFGLMALCGVPYVATVGTTPFLVLGVGVDSVFVIASSFNRRPARESVEERIGHALFEAGPAIALTTLTDVIAFAIGGATSPFLAVLYFCLYTGVALALAFLFILTAFVPLLAADGRREAAGRSAATCLPSRAPVIADKAGSPAPKELESRFAAIAARTDTSTDEPGRGGAPVAAETPAAPEAGAPPEKAAQPAGAPAAPASPDNGTASPRGVEAPPSPKGGRHPPDGAVAEQYQGRGCDVFFGNVVASAVTSAPGVVVIMVLWVAALAYGGYLWSTLGEGLALSELAIDGNPLIRYDEWNTELYSLGFPYTVFTDRHPPLDIANGPIRVALRDLPQAIVDRSATVVSTGDNFFTVFANALGPNGTDTVPAAQSDAALAALLADPSVSAKFGTSVLWHRRPADGSPGVDIALENGFPQARAALLAGDRVLVRSARLQVRTEPLAESTARAKSMTETRQATADAVAALAPPGSGLDATLQFEAFIFFEADVILPTSTYTSLGLGAAAIAIVTLVLLPHLAAVLVVVVAVASIDVMLLGSMPLFGIKLNTVSGINLLLSIGLSVDAVAHVTHAFLHADGPLRAASTMVKRPFMEDTTPPSCWGLIGGAERRRRAVAAVLTMARPVFQGTGSSMLGLVTLAFSTSSIFRTFFTILFTTMVLSLVHAVFVIPVLLPQLGEDATPEAGAEGEVPASWRDDVLRLAESMGGSKAGAGSQAQLFPWVAKANARKAFTKGMAEGKKKTMAGEGEPVPREEPLVLTGSPVTGSVAKPGSIVAVNEAGFLVSRAHGGLKTKRKMCMRCRIVYDANKGVGAALGSLQGQLDSAMAKGAELQGANADAIASRLGMARATGDGFYGMNPRSRARRQKDEALRKCLVLPEGPDRAGCLSGVNGRKQLVEDPHAVFEPGLVFMPAADDGADKRRSTNDPSKEFNPDDADTTQPATDTSAPFGSALLQEGARRAPPLSPVGVSESLFREMVEQEPEAMEEPSAEGGTGSVTPHASGGAQTAPSKDQLMAAVAQGALGLSTKRFPVVGSMAGLSAGDLVDARPGSGASVALLETELCLNEGSRAFVYAVWRGLFKAKFDGADVGCVDSDP</sequence>
<keyword evidence="3" id="KW-0812">Transmembrane</keyword>
<feature type="compositionally biased region" description="Basic and acidic residues" evidence="2">
    <location>
        <begin position="1261"/>
        <end position="1276"/>
    </location>
</feature>
<gene>
    <name evidence="5" type="ORF">FNF29_04193</name>
</gene>
<evidence type="ECO:0000256" key="1">
    <source>
        <dbReference type="ARBA" id="ARBA00005585"/>
    </source>
</evidence>
<feature type="transmembrane region" description="Helical" evidence="3">
    <location>
        <begin position="868"/>
        <end position="889"/>
    </location>
</feature>
<dbReference type="InterPro" id="IPR053958">
    <property type="entry name" value="HMGCR/SNAP/NPC1-like_SSD"/>
</dbReference>
<feature type="region of interest" description="Disordered" evidence="2">
    <location>
        <begin position="1081"/>
        <end position="1100"/>
    </location>
</feature>
<dbReference type="EMBL" id="VLTN01000023">
    <property type="protein sequence ID" value="KAA0152079.1"/>
    <property type="molecule type" value="Genomic_DNA"/>
</dbReference>
<dbReference type="SUPFAM" id="SSF82866">
    <property type="entry name" value="Multidrug efflux transporter AcrB transmembrane domain"/>
    <property type="match status" value="2"/>
</dbReference>
<dbReference type="Pfam" id="PF12349">
    <property type="entry name" value="Sterol-sensing"/>
    <property type="match status" value="1"/>
</dbReference>
<feature type="compositionally biased region" description="Pro residues" evidence="2">
    <location>
        <begin position="168"/>
        <end position="178"/>
    </location>
</feature>
<evidence type="ECO:0000313" key="6">
    <source>
        <dbReference type="Proteomes" id="UP000323011"/>
    </source>
</evidence>
<feature type="region of interest" description="Disordered" evidence="2">
    <location>
        <begin position="506"/>
        <end position="578"/>
    </location>
</feature>
<evidence type="ECO:0000256" key="2">
    <source>
        <dbReference type="SAM" id="MobiDB-lite"/>
    </source>
</evidence>
<feature type="domain" description="SSD" evidence="4">
    <location>
        <begin position="303"/>
        <end position="461"/>
    </location>
</feature>
<dbReference type="Proteomes" id="UP000323011">
    <property type="component" value="Unassembled WGS sequence"/>
</dbReference>
<keyword evidence="3" id="KW-0472">Membrane</keyword>
<dbReference type="PANTHER" id="PTHR10796:SF92">
    <property type="entry name" value="PATCHED-RELATED, ISOFORM A"/>
    <property type="match status" value="1"/>
</dbReference>
<dbReference type="InterPro" id="IPR051697">
    <property type="entry name" value="Patched_domain-protein"/>
</dbReference>
<feature type="compositionally biased region" description="Acidic residues" evidence="2">
    <location>
        <begin position="1323"/>
        <end position="1333"/>
    </location>
</feature>
<feature type="transmembrane region" description="Helical" evidence="3">
    <location>
        <begin position="406"/>
        <end position="426"/>
    </location>
</feature>
<keyword evidence="6" id="KW-1185">Reference proteome</keyword>
<feature type="transmembrane region" description="Helical" evidence="3">
    <location>
        <begin position="995"/>
        <end position="1018"/>
    </location>
</feature>
<feature type="region of interest" description="Disordered" evidence="2">
    <location>
        <begin position="1257"/>
        <end position="1292"/>
    </location>
</feature>
<dbReference type="Gene3D" id="1.20.1640.10">
    <property type="entry name" value="Multidrug efflux transporter AcrB transmembrane domain"/>
    <property type="match status" value="2"/>
</dbReference>
<feature type="transmembrane region" description="Helical" evidence="3">
    <location>
        <begin position="844"/>
        <end position="862"/>
    </location>
</feature>
<dbReference type="OMA" id="EWNTELY"/>
<feature type="transmembrane region" description="Helical" evidence="3">
    <location>
        <begin position="304"/>
        <end position="323"/>
    </location>
</feature>
<feature type="transmembrane region" description="Helical" evidence="3">
    <location>
        <begin position="432"/>
        <end position="460"/>
    </location>
</feature>
<feature type="transmembrane region" description="Helical" evidence="3">
    <location>
        <begin position="970"/>
        <end position="988"/>
    </location>
</feature>
<feature type="transmembrane region" description="Helical" evidence="3">
    <location>
        <begin position="29"/>
        <end position="49"/>
    </location>
</feature>
<protein>
    <recommendedName>
        <fullName evidence="4">SSD domain-containing protein</fullName>
    </recommendedName>
</protein>
<feature type="transmembrane region" description="Helical" evidence="3">
    <location>
        <begin position="368"/>
        <end position="386"/>
    </location>
</feature>
<feature type="region of interest" description="Disordered" evidence="2">
    <location>
        <begin position="158"/>
        <end position="178"/>
    </location>
</feature>
<accession>A0A5A8CHG4</accession>
<dbReference type="PANTHER" id="PTHR10796">
    <property type="entry name" value="PATCHED-RELATED"/>
    <property type="match status" value="1"/>
</dbReference>
<organism evidence="5 6">
    <name type="scientific">Cafeteria roenbergensis</name>
    <name type="common">Marine flagellate</name>
    <dbReference type="NCBI Taxonomy" id="33653"/>
    <lineage>
        <taxon>Eukaryota</taxon>
        <taxon>Sar</taxon>
        <taxon>Stramenopiles</taxon>
        <taxon>Bigyra</taxon>
        <taxon>Opalozoa</taxon>
        <taxon>Bicosoecida</taxon>
        <taxon>Cafeteriaceae</taxon>
        <taxon>Cafeteria</taxon>
    </lineage>
</organism>
<dbReference type="GO" id="GO:0016020">
    <property type="term" value="C:membrane"/>
    <property type="evidence" value="ECO:0007669"/>
    <property type="project" value="TreeGrafter"/>
</dbReference>
<feature type="compositionally biased region" description="Polar residues" evidence="2">
    <location>
        <begin position="1340"/>
        <end position="1353"/>
    </location>
</feature>
<evidence type="ECO:0000313" key="5">
    <source>
        <dbReference type="EMBL" id="KAA0152079.1"/>
    </source>
</evidence>
<feature type="compositionally biased region" description="Low complexity" evidence="2">
    <location>
        <begin position="518"/>
        <end position="550"/>
    </location>
</feature>
<dbReference type="InterPro" id="IPR000731">
    <property type="entry name" value="SSD"/>
</dbReference>
<dbReference type="PROSITE" id="PS50156">
    <property type="entry name" value="SSD"/>
    <property type="match status" value="1"/>
</dbReference>
<feature type="region of interest" description="Disordered" evidence="2">
    <location>
        <begin position="1321"/>
        <end position="1353"/>
    </location>
</feature>